<dbReference type="Gene3D" id="3.40.309.10">
    <property type="entry name" value="Aldehyde Dehydrogenase, Chain A, domain 2"/>
    <property type="match status" value="1"/>
</dbReference>
<evidence type="ECO:0000256" key="2">
    <source>
        <dbReference type="ARBA" id="ARBA00023002"/>
    </source>
</evidence>
<dbReference type="KEGG" id="bcai:K788_0001848"/>
<dbReference type="FunFam" id="3.40.605.10:FF:000026">
    <property type="entry name" value="Aldehyde dehydrogenase, putative"/>
    <property type="match status" value="1"/>
</dbReference>
<dbReference type="Gene3D" id="3.40.605.10">
    <property type="entry name" value="Aldehyde Dehydrogenase, Chain A, domain 1"/>
    <property type="match status" value="1"/>
</dbReference>
<geneLocation type="plasmid" evidence="7"/>
<name>A0A0P0RQR6_9BURK</name>
<feature type="domain" description="Aldehyde dehydrogenase" evidence="5">
    <location>
        <begin position="14"/>
        <end position="477"/>
    </location>
</feature>
<reference evidence="6 7" key="1">
    <citation type="journal article" date="2014" name="Genome Announc.">
        <title>Draft Genome Sequence of the Haloacid-Degrading Burkholderia caribensis Strain MBA4.</title>
        <authorList>
            <person name="Pan Y."/>
            <person name="Kong K.F."/>
            <person name="Tsang J.S."/>
        </authorList>
    </citation>
    <scope>NUCLEOTIDE SEQUENCE [LARGE SCALE GENOMIC DNA]</scope>
    <source>
        <strain evidence="6 7">MBA4</strain>
        <plasmid evidence="7">Plasmid</plasmid>
    </source>
</reference>
<dbReference type="InterPro" id="IPR016160">
    <property type="entry name" value="Ald_DH_CS_CYS"/>
</dbReference>
<keyword evidence="2 4" id="KW-0560">Oxidoreductase</keyword>
<comment type="similarity">
    <text evidence="1 4">Belongs to the aldehyde dehydrogenase family.</text>
</comment>
<dbReference type="PANTHER" id="PTHR11699">
    <property type="entry name" value="ALDEHYDE DEHYDROGENASE-RELATED"/>
    <property type="match status" value="1"/>
</dbReference>
<dbReference type="EC" id="1.2.1.3" evidence="6"/>
<evidence type="ECO:0000259" key="5">
    <source>
        <dbReference type="Pfam" id="PF00171"/>
    </source>
</evidence>
<dbReference type="RefSeq" id="WP_035992476.1">
    <property type="nucleotide sequence ID" value="NZ_CP012748.1"/>
</dbReference>
<evidence type="ECO:0000256" key="1">
    <source>
        <dbReference type="ARBA" id="ARBA00009986"/>
    </source>
</evidence>
<evidence type="ECO:0000313" key="6">
    <source>
        <dbReference type="EMBL" id="ALL71342.1"/>
    </source>
</evidence>
<dbReference type="PROSITE" id="PS00070">
    <property type="entry name" value="ALDEHYDE_DEHYDR_CYS"/>
    <property type="match status" value="1"/>
</dbReference>
<dbReference type="FunFam" id="3.40.605.10:FF:000007">
    <property type="entry name" value="NAD/NADP-dependent betaine aldehyde dehydrogenase"/>
    <property type="match status" value="1"/>
</dbReference>
<dbReference type="AlphaFoldDB" id="A0A0P0RQR6"/>
<dbReference type="InterPro" id="IPR029510">
    <property type="entry name" value="Ald_DH_CS_GLU"/>
</dbReference>
<dbReference type="FunFam" id="3.40.309.10:FF:000012">
    <property type="entry name" value="Betaine aldehyde dehydrogenase"/>
    <property type="match status" value="1"/>
</dbReference>
<evidence type="ECO:0000256" key="3">
    <source>
        <dbReference type="PROSITE-ProRule" id="PRU10007"/>
    </source>
</evidence>
<dbReference type="InterPro" id="IPR016163">
    <property type="entry name" value="Ald_DH_C"/>
</dbReference>
<sequence>MKTYQLWIDGKHVDPTDGQWIDTINPFTGEVWARIPRGTAGDAARAVEAASHAMSDGPWGKMTATERGKIMRRIGDLIVQNAGHLAETETRDNGKVLTEMQGQLKTIPEYWYYYGGLADKVEGAVMPVEKKDVFAFTTHEPVGVVAALTAWNSPLQFLSLKCAPALAAGCAVVVKPSEFASASSLEFAALTREAGLPDGVLNVITGYGNEIGAALVEHDNVAKITFTGSDTTGARIYETAARGMKRVAMELGGKSPNVVFEDADLEAAAIGVVSGIFGAAGQMCIAGSRLLVQNSIKESFTERLIALARDVRLGDPMQPSTNVGPIATPPQYAKILDYIEIARADGARCILGGRPATGPGLTGGQFVEPTIFTDVTNDMRIAQEEVFGPVLSIIGFDDEQHAIELGNSVIYGLVAGVWTGSIGRAMRMTKALKAGTIWVNTYRTYSVMMPFGGMKMSGLGRENGIEAMHEFLETKSVFLSTSDKPPLNPFLQR</sequence>
<dbReference type="CDD" id="cd07114">
    <property type="entry name" value="ALDH_DhaS"/>
    <property type="match status" value="1"/>
</dbReference>
<dbReference type="GeneID" id="69974718"/>
<gene>
    <name evidence="6" type="ORF">K788_0001848</name>
</gene>
<dbReference type="InterPro" id="IPR016161">
    <property type="entry name" value="Ald_DH/histidinol_DH"/>
</dbReference>
<dbReference type="InterPro" id="IPR016162">
    <property type="entry name" value="Ald_DH_N"/>
</dbReference>
<protein>
    <submittedName>
        <fullName evidence="6">Aldehyde dehydrogenase</fullName>
        <ecNumber evidence="6">1.2.1.3</ecNumber>
    </submittedName>
</protein>
<dbReference type="SUPFAM" id="SSF53720">
    <property type="entry name" value="ALDH-like"/>
    <property type="match status" value="1"/>
</dbReference>
<evidence type="ECO:0000256" key="4">
    <source>
        <dbReference type="RuleBase" id="RU003345"/>
    </source>
</evidence>
<dbReference type="InterPro" id="IPR015590">
    <property type="entry name" value="Aldehyde_DH_dom"/>
</dbReference>
<dbReference type="PROSITE" id="PS00687">
    <property type="entry name" value="ALDEHYDE_DEHYDR_GLU"/>
    <property type="match status" value="1"/>
</dbReference>
<dbReference type="GO" id="GO:0004029">
    <property type="term" value="F:aldehyde dehydrogenase (NAD+) activity"/>
    <property type="evidence" value="ECO:0007669"/>
    <property type="project" value="UniProtKB-EC"/>
</dbReference>
<dbReference type="Pfam" id="PF00171">
    <property type="entry name" value="Aldedh"/>
    <property type="match status" value="1"/>
</dbReference>
<keyword evidence="6" id="KW-0614">Plasmid</keyword>
<organism evidence="6 7">
    <name type="scientific">Paraburkholderia caribensis MBA4</name>
    <dbReference type="NCBI Taxonomy" id="1323664"/>
    <lineage>
        <taxon>Bacteria</taxon>
        <taxon>Pseudomonadati</taxon>
        <taxon>Pseudomonadota</taxon>
        <taxon>Betaproteobacteria</taxon>
        <taxon>Burkholderiales</taxon>
        <taxon>Burkholderiaceae</taxon>
        <taxon>Paraburkholderia</taxon>
    </lineage>
</organism>
<feature type="active site" evidence="3">
    <location>
        <position position="250"/>
    </location>
</feature>
<evidence type="ECO:0000313" key="7">
    <source>
        <dbReference type="Proteomes" id="UP000019146"/>
    </source>
</evidence>
<dbReference type="EMBL" id="CP012748">
    <property type="protein sequence ID" value="ALL71342.1"/>
    <property type="molecule type" value="Genomic_DNA"/>
</dbReference>
<proteinExistence type="inferred from homology"/>
<accession>A0A0P0RQR6</accession>
<dbReference type="Proteomes" id="UP000019146">
    <property type="component" value="Plasmid unnamed"/>
</dbReference>